<feature type="region of interest" description="G1" evidence="8">
    <location>
        <begin position="24"/>
        <end position="31"/>
    </location>
</feature>
<keyword evidence="7" id="KW-0472">Membrane</keyword>
<evidence type="ECO:0000256" key="6">
    <source>
        <dbReference type="ARBA" id="ARBA00023134"/>
    </source>
</evidence>
<dbReference type="PROSITE" id="PS51713">
    <property type="entry name" value="G_ERA"/>
    <property type="match status" value="1"/>
</dbReference>
<dbReference type="InterPro" id="IPR009019">
    <property type="entry name" value="KH_sf_prok-type"/>
</dbReference>
<dbReference type="GO" id="GO:0070181">
    <property type="term" value="F:small ribosomal subunit rRNA binding"/>
    <property type="evidence" value="ECO:0007669"/>
    <property type="project" value="UniProtKB-UniRule"/>
</dbReference>
<keyword evidence="3 7" id="KW-0690">Ribosome biogenesis</keyword>
<evidence type="ECO:0000256" key="1">
    <source>
        <dbReference type="ARBA" id="ARBA00007921"/>
    </source>
</evidence>
<dbReference type="InterPro" id="IPR005225">
    <property type="entry name" value="Small_GTP-bd"/>
</dbReference>
<comment type="subunit">
    <text evidence="7">Monomer.</text>
</comment>
<dbReference type="NCBIfam" id="TIGR00436">
    <property type="entry name" value="era"/>
    <property type="match status" value="1"/>
</dbReference>
<dbReference type="Gene3D" id="3.30.300.20">
    <property type="match status" value="1"/>
</dbReference>
<dbReference type="Pfam" id="PF01926">
    <property type="entry name" value="MMR_HSR1"/>
    <property type="match status" value="1"/>
</dbReference>
<dbReference type="InterPro" id="IPR027417">
    <property type="entry name" value="P-loop_NTPase"/>
</dbReference>
<dbReference type="NCBIfam" id="NF000908">
    <property type="entry name" value="PRK00089.1"/>
    <property type="match status" value="1"/>
</dbReference>
<evidence type="ECO:0000256" key="2">
    <source>
        <dbReference type="ARBA" id="ARBA00020484"/>
    </source>
</evidence>
<dbReference type="FunFam" id="3.30.300.20:FF:000003">
    <property type="entry name" value="GTPase Era"/>
    <property type="match status" value="1"/>
</dbReference>
<gene>
    <name evidence="7 12" type="primary">era</name>
    <name evidence="12" type="ORF">ABV298_13665</name>
</gene>
<comment type="similarity">
    <text evidence="1 7 8 9">Belongs to the TRAFAC class TrmE-Era-EngA-EngB-Septin-like GTPase superfamily. Era GTPase family.</text>
</comment>
<dbReference type="GO" id="GO:0003924">
    <property type="term" value="F:GTPase activity"/>
    <property type="evidence" value="ECO:0007669"/>
    <property type="project" value="UniProtKB-UniRule"/>
</dbReference>
<dbReference type="RefSeq" id="WP_353722637.1">
    <property type="nucleotide sequence ID" value="NZ_CP159289.1"/>
</dbReference>
<accession>A0AAU8FU93</accession>
<feature type="region of interest" description="G2" evidence="8">
    <location>
        <begin position="50"/>
        <end position="54"/>
    </location>
</feature>
<comment type="function">
    <text evidence="7">An essential GTPase that binds both GDP and GTP, with rapid nucleotide exchange. Plays a role in 16S rRNA processing and 30S ribosomal subunit biogenesis and possibly also in cell cycle regulation and energy metabolism.</text>
</comment>
<dbReference type="SUPFAM" id="SSF54814">
    <property type="entry name" value="Prokaryotic type KH domain (KH-domain type II)"/>
    <property type="match status" value="1"/>
</dbReference>
<feature type="region of interest" description="G4" evidence="8">
    <location>
        <begin position="135"/>
        <end position="138"/>
    </location>
</feature>
<dbReference type="PANTHER" id="PTHR42698">
    <property type="entry name" value="GTPASE ERA"/>
    <property type="match status" value="1"/>
</dbReference>
<keyword evidence="7" id="KW-1003">Cell membrane</keyword>
<dbReference type="Gene3D" id="3.40.50.300">
    <property type="entry name" value="P-loop containing nucleotide triphosphate hydrolases"/>
    <property type="match status" value="1"/>
</dbReference>
<feature type="binding site" evidence="7">
    <location>
        <begin position="75"/>
        <end position="79"/>
    </location>
    <ligand>
        <name>GTP</name>
        <dbReference type="ChEBI" id="CHEBI:37565"/>
    </ligand>
</feature>
<evidence type="ECO:0000259" key="11">
    <source>
        <dbReference type="PROSITE" id="PS51713"/>
    </source>
</evidence>
<dbReference type="SUPFAM" id="SSF52540">
    <property type="entry name" value="P-loop containing nucleoside triphosphate hydrolases"/>
    <property type="match status" value="1"/>
</dbReference>
<dbReference type="PROSITE" id="PS50823">
    <property type="entry name" value="KH_TYPE_2"/>
    <property type="match status" value="1"/>
</dbReference>
<proteinExistence type="inferred from homology"/>
<dbReference type="Pfam" id="PF07650">
    <property type="entry name" value="KH_2"/>
    <property type="match status" value="1"/>
</dbReference>
<keyword evidence="4 7" id="KW-0547">Nucleotide-binding</keyword>
<evidence type="ECO:0000313" key="12">
    <source>
        <dbReference type="EMBL" id="XCH27380.1"/>
    </source>
</evidence>
<evidence type="ECO:0000256" key="4">
    <source>
        <dbReference type="ARBA" id="ARBA00022741"/>
    </source>
</evidence>
<dbReference type="GO" id="GO:0043024">
    <property type="term" value="F:ribosomal small subunit binding"/>
    <property type="evidence" value="ECO:0007669"/>
    <property type="project" value="TreeGrafter"/>
</dbReference>
<dbReference type="GO" id="GO:0005525">
    <property type="term" value="F:GTP binding"/>
    <property type="evidence" value="ECO:0007669"/>
    <property type="project" value="UniProtKB-UniRule"/>
</dbReference>
<dbReference type="GO" id="GO:0005829">
    <property type="term" value="C:cytosol"/>
    <property type="evidence" value="ECO:0007669"/>
    <property type="project" value="TreeGrafter"/>
</dbReference>
<keyword evidence="7" id="KW-0963">Cytoplasm</keyword>
<dbReference type="InterPro" id="IPR005662">
    <property type="entry name" value="GTPase_Era-like"/>
</dbReference>
<dbReference type="InterPro" id="IPR015946">
    <property type="entry name" value="KH_dom-like_a/b"/>
</dbReference>
<feature type="region of interest" description="G3" evidence="8">
    <location>
        <begin position="75"/>
        <end position="78"/>
    </location>
</feature>
<feature type="domain" description="KH type-2" evidence="10">
    <location>
        <begin position="208"/>
        <end position="292"/>
    </location>
</feature>
<feature type="region of interest" description="G5" evidence="8">
    <location>
        <begin position="164"/>
        <end position="166"/>
    </location>
</feature>
<comment type="subcellular location">
    <subcellularLocation>
        <location evidence="7">Cytoplasm</location>
    </subcellularLocation>
    <subcellularLocation>
        <location evidence="7">Cell membrane</location>
        <topology evidence="7">Peripheral membrane protein</topology>
    </subcellularLocation>
</comment>
<dbReference type="EMBL" id="CP159289">
    <property type="protein sequence ID" value="XCH27380.1"/>
    <property type="molecule type" value="Genomic_DNA"/>
</dbReference>
<organism evidence="12">
    <name type="scientific">Dyadobacter sp. 676</name>
    <dbReference type="NCBI Taxonomy" id="3088362"/>
    <lineage>
        <taxon>Bacteria</taxon>
        <taxon>Pseudomonadati</taxon>
        <taxon>Bacteroidota</taxon>
        <taxon>Cytophagia</taxon>
        <taxon>Cytophagales</taxon>
        <taxon>Spirosomataceae</taxon>
        <taxon>Dyadobacter</taxon>
    </lineage>
</organism>
<keyword evidence="5 7" id="KW-0694">RNA-binding</keyword>
<dbReference type="InterPro" id="IPR006073">
    <property type="entry name" value="GTP-bd"/>
</dbReference>
<dbReference type="HAMAP" id="MF_00367">
    <property type="entry name" value="GTPase_Era"/>
    <property type="match status" value="1"/>
</dbReference>
<keyword evidence="7" id="KW-0699">rRNA-binding</keyword>
<dbReference type="InterPro" id="IPR004044">
    <property type="entry name" value="KH_dom_type_2"/>
</dbReference>
<keyword evidence="6 7" id="KW-0342">GTP-binding</keyword>
<evidence type="ECO:0000259" key="10">
    <source>
        <dbReference type="PROSITE" id="PS50823"/>
    </source>
</evidence>
<evidence type="ECO:0000256" key="8">
    <source>
        <dbReference type="PROSITE-ProRule" id="PRU01050"/>
    </source>
</evidence>
<dbReference type="AlphaFoldDB" id="A0AAU8FU93"/>
<dbReference type="GO" id="GO:0005886">
    <property type="term" value="C:plasma membrane"/>
    <property type="evidence" value="ECO:0007669"/>
    <property type="project" value="UniProtKB-SubCell"/>
</dbReference>
<feature type="domain" description="Era-type G" evidence="11">
    <location>
        <begin position="16"/>
        <end position="185"/>
    </location>
</feature>
<dbReference type="CDD" id="cd22534">
    <property type="entry name" value="KH-II_Era"/>
    <property type="match status" value="1"/>
</dbReference>
<protein>
    <recommendedName>
        <fullName evidence="2 7">GTPase Era</fullName>
    </recommendedName>
</protein>
<dbReference type="GO" id="GO:0000028">
    <property type="term" value="P:ribosomal small subunit assembly"/>
    <property type="evidence" value="ECO:0007669"/>
    <property type="project" value="TreeGrafter"/>
</dbReference>
<evidence type="ECO:0000256" key="5">
    <source>
        <dbReference type="ARBA" id="ARBA00022884"/>
    </source>
</evidence>
<sequence>MEEKAENSNTALRNHRAGFVSIIGKPNVGKSTLMNVLVGERMSIITSKAQTTRHRIIGILNGKHEGIPFQLVYSDTPGVIKPSYKLHDSMMTFVKGSLEDADVVLFVVEIGEKAAEHEVLPLLKRTEAPVVLVLNKIDLSNDEQVKQKMEEWENEVHPAAIVPISALEQANIGTLFDAIVTRLPFHPPYFDEDELTDKPERFFASEIIREKIFLNYRQEIPYSSEVVITEFKDKDDIIVIRAEILVERKSQKGIIIGEKGEMLKKVGIQARQDLEDFFGKKVFLEQHVKVEPDWRSKENKLRQLGYQE</sequence>
<dbReference type="PANTHER" id="PTHR42698:SF1">
    <property type="entry name" value="GTPASE ERA, MITOCHONDRIAL"/>
    <property type="match status" value="1"/>
</dbReference>
<dbReference type="InterPro" id="IPR030388">
    <property type="entry name" value="G_ERA_dom"/>
</dbReference>
<evidence type="ECO:0000256" key="7">
    <source>
        <dbReference type="HAMAP-Rule" id="MF_00367"/>
    </source>
</evidence>
<dbReference type="CDD" id="cd04163">
    <property type="entry name" value="Era"/>
    <property type="match status" value="1"/>
</dbReference>
<evidence type="ECO:0000256" key="3">
    <source>
        <dbReference type="ARBA" id="ARBA00022517"/>
    </source>
</evidence>
<dbReference type="NCBIfam" id="TIGR00231">
    <property type="entry name" value="small_GTP"/>
    <property type="match status" value="1"/>
</dbReference>
<name>A0AAU8FU93_9BACT</name>
<reference evidence="12" key="1">
    <citation type="submission" date="2024-06" db="EMBL/GenBank/DDBJ databases">
        <title>Sequencing and assembly of the genome of Dyadobacter sp. strain 676, a symbiont of Cyamopsis tetragonoloba.</title>
        <authorList>
            <person name="Guro P."/>
            <person name="Sazanova A."/>
            <person name="Kuznetsova I."/>
            <person name="Belimov A."/>
            <person name="Safronova V."/>
        </authorList>
    </citation>
    <scope>NUCLEOTIDE SEQUENCE</scope>
    <source>
        <strain evidence="12">676</strain>
    </source>
</reference>
<dbReference type="PRINTS" id="PR00326">
    <property type="entry name" value="GTP1OBG"/>
</dbReference>
<feature type="binding site" evidence="7">
    <location>
        <begin position="24"/>
        <end position="31"/>
    </location>
    <ligand>
        <name>GTP</name>
        <dbReference type="ChEBI" id="CHEBI:37565"/>
    </ligand>
</feature>
<evidence type="ECO:0000256" key="9">
    <source>
        <dbReference type="RuleBase" id="RU003761"/>
    </source>
</evidence>
<feature type="binding site" evidence="7">
    <location>
        <begin position="135"/>
        <end position="138"/>
    </location>
    <ligand>
        <name>GTP</name>
        <dbReference type="ChEBI" id="CHEBI:37565"/>
    </ligand>
</feature>